<dbReference type="SUPFAM" id="SSF53597">
    <property type="entry name" value="Dihydrofolate reductase-like"/>
    <property type="match status" value="1"/>
</dbReference>
<sequence length="177" mass="18990">MKTILWAALSANGNYARSSQRHPPKPEATADFAAHAREHGNFIVGRQTFLEFQENASRRPQSASMDGIDIVVVSSTLALPPGAPAQTAPDARAALALLRGRGHQTALVVGGERTHNAFLSAGLVDEVIVVVTPSFEDEGRKITLSRGERREATLIEHTSLGGGLIRLRYALGSVDTW</sequence>
<feature type="domain" description="Bacterial bifunctional deaminase-reductase C-terminal" evidence="1">
    <location>
        <begin position="8"/>
        <end position="160"/>
    </location>
</feature>
<evidence type="ECO:0000259" key="1">
    <source>
        <dbReference type="Pfam" id="PF01872"/>
    </source>
</evidence>
<dbReference type="InterPro" id="IPR002734">
    <property type="entry name" value="RibDG_C"/>
</dbReference>
<evidence type="ECO:0000313" key="3">
    <source>
        <dbReference type="Proteomes" id="UP001374803"/>
    </source>
</evidence>
<dbReference type="InterPro" id="IPR050765">
    <property type="entry name" value="Riboflavin_Biosynth_HTPR"/>
</dbReference>
<dbReference type="Gene3D" id="3.40.430.10">
    <property type="entry name" value="Dihydrofolate Reductase, subunit A"/>
    <property type="match status" value="1"/>
</dbReference>
<accession>A0ABZ2KS94</accession>
<keyword evidence="3" id="KW-1185">Reference proteome</keyword>
<evidence type="ECO:0000313" key="2">
    <source>
        <dbReference type="EMBL" id="WXB01397.1"/>
    </source>
</evidence>
<dbReference type="RefSeq" id="WP_394831012.1">
    <property type="nucleotide sequence ID" value="NZ_CP089929.1"/>
</dbReference>
<gene>
    <name evidence="2" type="ORF">LVJ94_31330</name>
</gene>
<organism evidence="2 3">
    <name type="scientific">Pendulispora rubella</name>
    <dbReference type="NCBI Taxonomy" id="2741070"/>
    <lineage>
        <taxon>Bacteria</taxon>
        <taxon>Pseudomonadati</taxon>
        <taxon>Myxococcota</taxon>
        <taxon>Myxococcia</taxon>
        <taxon>Myxococcales</taxon>
        <taxon>Sorangiineae</taxon>
        <taxon>Pendulisporaceae</taxon>
        <taxon>Pendulispora</taxon>
    </lineage>
</organism>
<protein>
    <submittedName>
        <fullName evidence="2">Dihydrofolate reductase family protein</fullName>
    </submittedName>
</protein>
<dbReference type="Pfam" id="PF01872">
    <property type="entry name" value="RibD_C"/>
    <property type="match status" value="1"/>
</dbReference>
<dbReference type="PANTHER" id="PTHR38011">
    <property type="entry name" value="DIHYDROFOLATE REDUCTASE FAMILY PROTEIN (AFU_ORTHOLOGUE AFUA_8G06820)"/>
    <property type="match status" value="1"/>
</dbReference>
<dbReference type="InterPro" id="IPR024072">
    <property type="entry name" value="DHFR-like_dom_sf"/>
</dbReference>
<dbReference type="EMBL" id="CP089983">
    <property type="protein sequence ID" value="WXB01397.1"/>
    <property type="molecule type" value="Genomic_DNA"/>
</dbReference>
<name>A0ABZ2KS94_9BACT</name>
<proteinExistence type="predicted"/>
<reference evidence="2" key="1">
    <citation type="submission" date="2021-12" db="EMBL/GenBank/DDBJ databases">
        <title>Discovery of the Pendulisporaceae a myxobacterial family with distinct sporulation behavior and unique specialized metabolism.</title>
        <authorList>
            <person name="Garcia R."/>
            <person name="Popoff A."/>
            <person name="Bader C.D."/>
            <person name="Loehr J."/>
            <person name="Walesch S."/>
            <person name="Walt C."/>
            <person name="Boldt J."/>
            <person name="Bunk B."/>
            <person name="Haeckl F.J.F.P.J."/>
            <person name="Gunesch A.P."/>
            <person name="Birkelbach J."/>
            <person name="Nuebel U."/>
            <person name="Pietschmann T."/>
            <person name="Bach T."/>
            <person name="Mueller R."/>
        </authorList>
    </citation>
    <scope>NUCLEOTIDE SEQUENCE</scope>
    <source>
        <strain evidence="2">MSr11367</strain>
    </source>
</reference>
<dbReference type="Proteomes" id="UP001374803">
    <property type="component" value="Chromosome"/>
</dbReference>